<proteinExistence type="predicted"/>
<feature type="compositionally biased region" description="Basic residues" evidence="1">
    <location>
        <begin position="96"/>
        <end position="105"/>
    </location>
</feature>
<gene>
    <name evidence="2" type="ORF">MKUB_54250</name>
</gene>
<reference evidence="2 3" key="1">
    <citation type="journal article" date="2019" name="Emerg. Microbes Infect.">
        <title>Comprehensive subspecies identification of 175 nontuberculous mycobacteria species based on 7547 genomic profiles.</title>
        <authorList>
            <person name="Matsumoto Y."/>
            <person name="Kinjo T."/>
            <person name="Motooka D."/>
            <person name="Nabeya D."/>
            <person name="Jung N."/>
            <person name="Uechi K."/>
            <person name="Horii T."/>
            <person name="Iida T."/>
            <person name="Fujita J."/>
            <person name="Nakamura S."/>
        </authorList>
    </citation>
    <scope>NUCLEOTIDE SEQUENCE [LARGE SCALE GENOMIC DNA]</scope>
    <source>
        <strain evidence="2 3">JCM 13573</strain>
    </source>
</reference>
<dbReference type="EMBL" id="BLKU01000005">
    <property type="protein sequence ID" value="GFG67935.1"/>
    <property type="molecule type" value="Genomic_DNA"/>
</dbReference>
<feature type="region of interest" description="Disordered" evidence="1">
    <location>
        <begin position="83"/>
        <end position="105"/>
    </location>
</feature>
<evidence type="ECO:0000256" key="1">
    <source>
        <dbReference type="SAM" id="MobiDB-lite"/>
    </source>
</evidence>
<evidence type="ECO:0000313" key="2">
    <source>
        <dbReference type="EMBL" id="GFG67935.1"/>
    </source>
</evidence>
<keyword evidence="3" id="KW-1185">Reference proteome</keyword>
<protein>
    <recommendedName>
        <fullName evidence="4">DUF222 domain-containing protein</fullName>
    </recommendedName>
</protein>
<accession>A0ABQ1BW23</accession>
<organism evidence="2 3">
    <name type="scientific">Mycobacterium kubicae</name>
    <dbReference type="NCBI Taxonomy" id="120959"/>
    <lineage>
        <taxon>Bacteria</taxon>
        <taxon>Bacillati</taxon>
        <taxon>Actinomycetota</taxon>
        <taxon>Actinomycetes</taxon>
        <taxon>Mycobacteriales</taxon>
        <taxon>Mycobacteriaceae</taxon>
        <taxon>Mycobacterium</taxon>
        <taxon>Mycobacterium simiae complex</taxon>
    </lineage>
</organism>
<dbReference type="Proteomes" id="UP000465306">
    <property type="component" value="Unassembled WGS sequence"/>
</dbReference>
<comment type="caution">
    <text evidence="2">The sequence shown here is derived from an EMBL/GenBank/DDBJ whole genome shotgun (WGS) entry which is preliminary data.</text>
</comment>
<sequence>MRQYYNTPLGARKPHAGGWPLKTLENLDELCVHYAACVSVDVAERTMLEAFLVGVSPSARAAVCDPELPLPFANLTVPRGARKRHGITGAREARAPRSRLTHHGC</sequence>
<evidence type="ECO:0008006" key="4">
    <source>
        <dbReference type="Google" id="ProtNLM"/>
    </source>
</evidence>
<evidence type="ECO:0000313" key="3">
    <source>
        <dbReference type="Proteomes" id="UP000465306"/>
    </source>
</evidence>
<name>A0ABQ1BW23_9MYCO</name>